<keyword evidence="1" id="KW-0597">Phosphoprotein</keyword>
<dbReference type="RefSeq" id="WP_344924473.1">
    <property type="nucleotide sequence ID" value="NZ_BAABCW010000001.1"/>
</dbReference>
<dbReference type="Proteomes" id="UP001500459">
    <property type="component" value="Unassembled WGS sequence"/>
</dbReference>
<reference evidence="5" key="1">
    <citation type="journal article" date="2019" name="Int. J. Syst. Evol. Microbiol.">
        <title>The Global Catalogue of Microorganisms (GCM) 10K type strain sequencing project: providing services to taxonomists for standard genome sequencing and annotation.</title>
        <authorList>
            <consortium name="The Broad Institute Genomics Platform"/>
            <consortium name="The Broad Institute Genome Sequencing Center for Infectious Disease"/>
            <person name="Wu L."/>
            <person name="Ma J."/>
        </authorList>
    </citation>
    <scope>NUCLEOTIDE SEQUENCE [LARGE SCALE GENOMIC DNA]</scope>
    <source>
        <strain evidence="5">JCM 17106</strain>
    </source>
</reference>
<evidence type="ECO:0000313" key="5">
    <source>
        <dbReference type="Proteomes" id="UP001500459"/>
    </source>
</evidence>
<dbReference type="InterPro" id="IPR046947">
    <property type="entry name" value="LytR-like"/>
</dbReference>
<dbReference type="Gene3D" id="3.40.50.2300">
    <property type="match status" value="1"/>
</dbReference>
<dbReference type="SMART" id="SM00850">
    <property type="entry name" value="LytTR"/>
    <property type="match status" value="1"/>
</dbReference>
<evidence type="ECO:0000313" key="4">
    <source>
        <dbReference type="EMBL" id="GAA4108818.1"/>
    </source>
</evidence>
<evidence type="ECO:0000259" key="2">
    <source>
        <dbReference type="PROSITE" id="PS50110"/>
    </source>
</evidence>
<dbReference type="Pfam" id="PF04397">
    <property type="entry name" value="LytTR"/>
    <property type="match status" value="1"/>
</dbReference>
<dbReference type="CDD" id="cd17536">
    <property type="entry name" value="REC_YesN-like"/>
    <property type="match status" value="1"/>
</dbReference>
<dbReference type="InterPro" id="IPR007492">
    <property type="entry name" value="LytTR_DNA-bd_dom"/>
</dbReference>
<dbReference type="EMBL" id="BAABCW010000001">
    <property type="protein sequence ID" value="GAA4108818.1"/>
    <property type="molecule type" value="Genomic_DNA"/>
</dbReference>
<feature type="domain" description="Response regulatory" evidence="2">
    <location>
        <begin position="3"/>
        <end position="116"/>
    </location>
</feature>
<dbReference type="SMART" id="SM00448">
    <property type="entry name" value="REC"/>
    <property type="match status" value="1"/>
</dbReference>
<dbReference type="PANTHER" id="PTHR37299:SF1">
    <property type="entry name" value="STAGE 0 SPORULATION PROTEIN A HOMOLOG"/>
    <property type="match status" value="1"/>
</dbReference>
<sequence>MIKALIVEDELYIRKGLIAMIQTLDQDIQILGECESVKDAITVTNACKPDLIFLDINLKDGIAFDFLDAVKQLSFHIIFITAYDQYALQALKNGAVDYILKPVDIEELELAINKIDSQQPEQQQEQLSIVKNQIVHGKKDRIVLRLQEGYQVINFENLMYCQSDKGYTTFFTADKKSYMASKPIKEFEKQLPEDLFIRTHQSYMVNLTYVDKYDKAGYIFLKSGAKVPVSTRKKDEFVSRLLG</sequence>
<proteinExistence type="predicted"/>
<dbReference type="PANTHER" id="PTHR37299">
    <property type="entry name" value="TRANSCRIPTIONAL REGULATOR-RELATED"/>
    <property type="match status" value="1"/>
</dbReference>
<keyword evidence="5" id="KW-1185">Reference proteome</keyword>
<protein>
    <submittedName>
        <fullName evidence="4">LytTR family DNA-binding domain-containing protein</fullName>
    </submittedName>
</protein>
<dbReference type="PROSITE" id="PS50930">
    <property type="entry name" value="HTH_LYTTR"/>
    <property type="match status" value="1"/>
</dbReference>
<name>A0ABP7XAA2_9FLAO</name>
<dbReference type="GO" id="GO:0003677">
    <property type="term" value="F:DNA binding"/>
    <property type="evidence" value="ECO:0007669"/>
    <property type="project" value="UniProtKB-KW"/>
</dbReference>
<dbReference type="Pfam" id="PF00072">
    <property type="entry name" value="Response_reg"/>
    <property type="match status" value="1"/>
</dbReference>
<dbReference type="Gene3D" id="2.40.50.1020">
    <property type="entry name" value="LytTr DNA-binding domain"/>
    <property type="match status" value="1"/>
</dbReference>
<dbReference type="PROSITE" id="PS50110">
    <property type="entry name" value="RESPONSE_REGULATORY"/>
    <property type="match status" value="1"/>
</dbReference>
<evidence type="ECO:0000256" key="1">
    <source>
        <dbReference type="PROSITE-ProRule" id="PRU00169"/>
    </source>
</evidence>
<feature type="modified residue" description="4-aspartylphosphate" evidence="1">
    <location>
        <position position="55"/>
    </location>
</feature>
<organism evidence="4 5">
    <name type="scientific">Aquimarina addita</name>
    <dbReference type="NCBI Taxonomy" id="870485"/>
    <lineage>
        <taxon>Bacteria</taxon>
        <taxon>Pseudomonadati</taxon>
        <taxon>Bacteroidota</taxon>
        <taxon>Flavobacteriia</taxon>
        <taxon>Flavobacteriales</taxon>
        <taxon>Flavobacteriaceae</taxon>
        <taxon>Aquimarina</taxon>
    </lineage>
</organism>
<evidence type="ECO:0000259" key="3">
    <source>
        <dbReference type="PROSITE" id="PS50930"/>
    </source>
</evidence>
<gene>
    <name evidence="4" type="ORF">GCM10022393_05160</name>
</gene>
<dbReference type="InterPro" id="IPR001789">
    <property type="entry name" value="Sig_transdc_resp-reg_receiver"/>
</dbReference>
<dbReference type="SUPFAM" id="SSF52172">
    <property type="entry name" value="CheY-like"/>
    <property type="match status" value="1"/>
</dbReference>
<comment type="caution">
    <text evidence="4">The sequence shown here is derived from an EMBL/GenBank/DDBJ whole genome shotgun (WGS) entry which is preliminary data.</text>
</comment>
<accession>A0ABP7XAA2</accession>
<feature type="domain" description="HTH LytTR-type" evidence="3">
    <location>
        <begin position="142"/>
        <end position="243"/>
    </location>
</feature>
<keyword evidence="4" id="KW-0238">DNA-binding</keyword>
<dbReference type="InterPro" id="IPR011006">
    <property type="entry name" value="CheY-like_superfamily"/>
</dbReference>